<evidence type="ECO:0000313" key="2">
    <source>
        <dbReference type="Proteomes" id="UP000184386"/>
    </source>
</evidence>
<reference evidence="1 2" key="1">
    <citation type="submission" date="2016-11" db="EMBL/GenBank/DDBJ databases">
        <authorList>
            <person name="Jaros S."/>
            <person name="Januszkiewicz K."/>
            <person name="Wedrychowicz H."/>
        </authorList>
    </citation>
    <scope>NUCLEOTIDE SEQUENCE [LARGE SCALE GENOMIC DNA]</scope>
    <source>
        <strain evidence="1 2">DSM 15929</strain>
    </source>
</reference>
<proteinExistence type="predicted"/>
<protein>
    <submittedName>
        <fullName evidence="1">Uncharacterized protein</fullName>
    </submittedName>
</protein>
<organism evidence="1 2">
    <name type="scientific">Anaerocolumna jejuensis DSM 15929</name>
    <dbReference type="NCBI Taxonomy" id="1121322"/>
    <lineage>
        <taxon>Bacteria</taxon>
        <taxon>Bacillati</taxon>
        <taxon>Bacillota</taxon>
        <taxon>Clostridia</taxon>
        <taxon>Lachnospirales</taxon>
        <taxon>Lachnospiraceae</taxon>
        <taxon>Anaerocolumna</taxon>
    </lineage>
</organism>
<dbReference type="EMBL" id="FRAC01000014">
    <property type="protein sequence ID" value="SHK63263.1"/>
    <property type="molecule type" value="Genomic_DNA"/>
</dbReference>
<dbReference type="RefSeq" id="WP_073277253.1">
    <property type="nucleotide sequence ID" value="NZ_FRAC01000014.1"/>
</dbReference>
<dbReference type="AlphaFoldDB" id="A0A1M6U277"/>
<evidence type="ECO:0000313" key="1">
    <source>
        <dbReference type="EMBL" id="SHK63263.1"/>
    </source>
</evidence>
<accession>A0A1M6U277</accession>
<sequence length="312" mass="35223">MKRAKRLLIQILVLVLLLCNYPALEVKAINTLDELFYVGQHYNYTFLRIGRIIKADSSNKKVAILSDVSTGDIDLVAKAPGKSTITIKGEAYTYTINLTVKKMDVTAKFYKRLPGGNYIIKVTNNTKGFFQRVYFTAVFRSSDGEFMDYDSERVIAMELIPGKTYYTIYKPLNDCDFDLSKSTLEVNNFDTELLFTGIKYTDYSAKIKLTDLNKGVIDSSDSKITVEVKNNSAKAVTAFVQVCWYNENGDMVYADYYSKNLKQKGTGKVTIDTPDKNYGAVSYSIAGYAYNVYRPTLQDMPIDIPIIHTNGK</sequence>
<dbReference type="Proteomes" id="UP000184386">
    <property type="component" value="Unassembled WGS sequence"/>
</dbReference>
<keyword evidence="2" id="KW-1185">Reference proteome</keyword>
<dbReference type="OrthoDB" id="9894361at2"/>
<name>A0A1M6U277_9FIRM</name>
<gene>
    <name evidence="1" type="ORF">SAMN02745136_02961</name>
</gene>